<dbReference type="Pfam" id="PF10369">
    <property type="entry name" value="ALS_ss_C"/>
    <property type="match status" value="1"/>
</dbReference>
<dbReference type="Proteomes" id="UP000005234">
    <property type="component" value="Chromosome"/>
</dbReference>
<keyword evidence="11" id="KW-1185">Reference proteome</keyword>
<accession>H8L1B6</accession>
<dbReference type="Gene3D" id="3.30.70.260">
    <property type="match status" value="1"/>
</dbReference>
<dbReference type="KEGG" id="fau:Fraau_3201"/>
<sequence length="163" mass="17531">MKTQLQPHIITILLDNEVGALARVAGLFAARGYNIDSLSVAATADPSQSRLTLTTHGDTRILHQVVSQLRKLVDVLEVQDLTGQTHLESELLIINVRCPQGRSDAVDACLYRHRAFPVAVNGDVSSIQFAGTGKAVRAFLDDIEAVAEVLVLARSGTAALQLH</sequence>
<dbReference type="InterPro" id="IPR045865">
    <property type="entry name" value="ACT-like_dom_sf"/>
</dbReference>
<dbReference type="GO" id="GO:0003984">
    <property type="term" value="F:acetolactate synthase activity"/>
    <property type="evidence" value="ECO:0007669"/>
    <property type="project" value="UniProtKB-UniRule"/>
</dbReference>
<dbReference type="GO" id="GO:1990610">
    <property type="term" value="F:acetolactate synthase regulator activity"/>
    <property type="evidence" value="ECO:0007669"/>
    <property type="project" value="UniProtKB-UniRule"/>
</dbReference>
<dbReference type="GO" id="GO:0005829">
    <property type="term" value="C:cytosol"/>
    <property type="evidence" value="ECO:0007669"/>
    <property type="project" value="TreeGrafter"/>
</dbReference>
<dbReference type="InterPro" id="IPR027271">
    <property type="entry name" value="Acetolactate_synth/TF_NikR_C"/>
</dbReference>
<dbReference type="EC" id="2.2.1.6" evidence="8"/>
<comment type="subunit">
    <text evidence="4 8">Dimer of large and small chains.</text>
</comment>
<dbReference type="AlphaFoldDB" id="H8L1B6"/>
<dbReference type="EMBL" id="CP003350">
    <property type="protein sequence ID" value="AFC87524.1"/>
    <property type="molecule type" value="Genomic_DNA"/>
</dbReference>
<keyword evidence="6 8" id="KW-0100">Branched-chain amino acid biosynthesis</keyword>
<dbReference type="SUPFAM" id="SSF55021">
    <property type="entry name" value="ACT-like"/>
    <property type="match status" value="2"/>
</dbReference>
<dbReference type="UniPathway" id="UPA00049">
    <property type="reaction ID" value="UER00059"/>
</dbReference>
<dbReference type="GO" id="GO:0009099">
    <property type="term" value="P:L-valine biosynthetic process"/>
    <property type="evidence" value="ECO:0007669"/>
    <property type="project" value="UniProtKB-UniRule"/>
</dbReference>
<dbReference type="GO" id="GO:0009097">
    <property type="term" value="P:isoleucine biosynthetic process"/>
    <property type="evidence" value="ECO:0007669"/>
    <property type="project" value="UniProtKB-UniRule"/>
</dbReference>
<name>H8L1B6_FRAAD</name>
<dbReference type="InterPro" id="IPR004789">
    <property type="entry name" value="Acetalactate_synth_ssu"/>
</dbReference>
<evidence type="ECO:0000256" key="1">
    <source>
        <dbReference type="ARBA" id="ARBA00004974"/>
    </source>
</evidence>
<dbReference type="NCBIfam" id="TIGR00119">
    <property type="entry name" value="acolac_sm"/>
    <property type="match status" value="1"/>
</dbReference>
<dbReference type="NCBIfam" id="NF008864">
    <property type="entry name" value="PRK11895.1"/>
    <property type="match status" value="1"/>
</dbReference>
<evidence type="ECO:0000256" key="4">
    <source>
        <dbReference type="ARBA" id="ARBA00011744"/>
    </source>
</evidence>
<evidence type="ECO:0000259" key="9">
    <source>
        <dbReference type="PROSITE" id="PS51671"/>
    </source>
</evidence>
<feature type="domain" description="ACT" evidence="9">
    <location>
        <begin position="9"/>
        <end position="83"/>
    </location>
</feature>
<evidence type="ECO:0000256" key="3">
    <source>
        <dbReference type="ARBA" id="ARBA00006341"/>
    </source>
</evidence>
<dbReference type="UniPathway" id="UPA00047">
    <property type="reaction ID" value="UER00055"/>
</dbReference>
<dbReference type="InterPro" id="IPR002912">
    <property type="entry name" value="ACT_dom"/>
</dbReference>
<organism evidence="10 11">
    <name type="scientific">Frateuria aurantia (strain ATCC 33424 / DSM 6220 / KCTC 2777 / LMG 1558 / NBRC 3245 / NCIMB 13370)</name>
    <name type="common">Acetobacter aurantius</name>
    <dbReference type="NCBI Taxonomy" id="767434"/>
    <lineage>
        <taxon>Bacteria</taxon>
        <taxon>Pseudomonadati</taxon>
        <taxon>Pseudomonadota</taxon>
        <taxon>Gammaproteobacteria</taxon>
        <taxon>Lysobacterales</taxon>
        <taxon>Rhodanobacteraceae</taxon>
        <taxon>Frateuria</taxon>
    </lineage>
</organism>
<comment type="similarity">
    <text evidence="3 8">Belongs to the acetolactate synthase small subunit family.</text>
</comment>
<dbReference type="Pfam" id="PF22629">
    <property type="entry name" value="ACT_AHAS_ss"/>
    <property type="match status" value="1"/>
</dbReference>
<keyword evidence="8" id="KW-0808">Transferase</keyword>
<reference evidence="10" key="1">
    <citation type="submission" date="2012-02" db="EMBL/GenBank/DDBJ databases">
        <title>The complete genome of Frateuria aurantia DSM 6220.</title>
        <authorList>
            <consortium name="US DOE Joint Genome Institute (JGI-PGF)"/>
            <person name="Lucas S."/>
            <person name="Copeland A."/>
            <person name="Lapidus A."/>
            <person name="Glavina del Rio T."/>
            <person name="Dalin E."/>
            <person name="Tice H."/>
            <person name="Bruce D."/>
            <person name="Goodwin L."/>
            <person name="Pitluck S."/>
            <person name="Peters L."/>
            <person name="Ovchinnikova G."/>
            <person name="Teshima H."/>
            <person name="Kyrpides N."/>
            <person name="Mavromatis K."/>
            <person name="Ivanova N."/>
            <person name="Brettin T."/>
            <person name="Detter J.C."/>
            <person name="Han C."/>
            <person name="Larimer F."/>
            <person name="Land M."/>
            <person name="Hauser L."/>
            <person name="Markowitz V."/>
            <person name="Cheng J.-F."/>
            <person name="Hugenholtz P."/>
            <person name="Woyke T."/>
            <person name="Wu D."/>
            <person name="Brambilla E."/>
            <person name="Klenk H.-P."/>
            <person name="Eisen J.A."/>
        </authorList>
    </citation>
    <scope>NUCLEOTIDE SEQUENCE</scope>
    <source>
        <strain evidence="10">DSM 6220</strain>
    </source>
</reference>
<comment type="function">
    <text evidence="8">Catalyzes the conversion of 2 pyruvate molecules into acetolactate in the first common step of the biosynthetic pathway of the branched-amino acids such as leucine, isoleucine, and valine.</text>
</comment>
<dbReference type="eggNOG" id="COG0440">
    <property type="taxonomic scope" value="Bacteria"/>
</dbReference>
<comment type="catalytic activity">
    <reaction evidence="7 8">
        <text>2 pyruvate + H(+) = (2S)-2-acetolactate + CO2</text>
        <dbReference type="Rhea" id="RHEA:25249"/>
        <dbReference type="ChEBI" id="CHEBI:15361"/>
        <dbReference type="ChEBI" id="CHEBI:15378"/>
        <dbReference type="ChEBI" id="CHEBI:16526"/>
        <dbReference type="ChEBI" id="CHEBI:58476"/>
        <dbReference type="EC" id="2.2.1.6"/>
    </reaction>
</comment>
<evidence type="ECO:0000256" key="2">
    <source>
        <dbReference type="ARBA" id="ARBA00005025"/>
    </source>
</evidence>
<dbReference type="PROSITE" id="PS51671">
    <property type="entry name" value="ACT"/>
    <property type="match status" value="1"/>
</dbReference>
<dbReference type="PANTHER" id="PTHR30239:SF0">
    <property type="entry name" value="ACETOLACTATE SYNTHASE SMALL SUBUNIT 1, CHLOROPLASTIC"/>
    <property type="match status" value="1"/>
</dbReference>
<dbReference type="HOGENOM" id="CLU_055003_1_3_6"/>
<comment type="pathway">
    <text evidence="1 8">Amino-acid biosynthesis; L-isoleucine biosynthesis; L-isoleucine from 2-oxobutanoate: step 1/4.</text>
</comment>
<dbReference type="InterPro" id="IPR054480">
    <property type="entry name" value="AHAS_small-like_ACT"/>
</dbReference>
<dbReference type="STRING" id="767434.Fraau_3201"/>
<evidence type="ECO:0000256" key="7">
    <source>
        <dbReference type="ARBA" id="ARBA00048670"/>
    </source>
</evidence>
<proteinExistence type="inferred from homology"/>
<dbReference type="CDD" id="cd04878">
    <property type="entry name" value="ACT_AHAS"/>
    <property type="match status" value="1"/>
</dbReference>
<dbReference type="OrthoDB" id="9787365at2"/>
<keyword evidence="5 8" id="KW-0028">Amino-acid biosynthesis</keyword>
<comment type="pathway">
    <text evidence="2 8">Amino-acid biosynthesis; L-valine biosynthesis; L-valine from pyruvate: step 1/4.</text>
</comment>
<evidence type="ECO:0000256" key="8">
    <source>
        <dbReference type="RuleBase" id="RU368092"/>
    </source>
</evidence>
<evidence type="ECO:0000256" key="6">
    <source>
        <dbReference type="ARBA" id="ARBA00023304"/>
    </source>
</evidence>
<evidence type="ECO:0000256" key="5">
    <source>
        <dbReference type="ARBA" id="ARBA00022605"/>
    </source>
</evidence>
<evidence type="ECO:0000313" key="10">
    <source>
        <dbReference type="EMBL" id="AFC87524.1"/>
    </source>
</evidence>
<dbReference type="RefSeq" id="WP_014404526.1">
    <property type="nucleotide sequence ID" value="NC_017033.1"/>
</dbReference>
<dbReference type="Gene3D" id="3.30.70.1150">
    <property type="entry name" value="ACT-like. Chain A, domain 2"/>
    <property type="match status" value="1"/>
</dbReference>
<evidence type="ECO:0000313" key="11">
    <source>
        <dbReference type="Proteomes" id="UP000005234"/>
    </source>
</evidence>
<gene>
    <name evidence="10" type="ordered locus">Fraau_3201</name>
</gene>
<dbReference type="FunFam" id="3.30.70.260:FF:000001">
    <property type="entry name" value="Acetolactate synthase, small subunit"/>
    <property type="match status" value="1"/>
</dbReference>
<dbReference type="PANTHER" id="PTHR30239">
    <property type="entry name" value="ACETOLACTATE SYNTHASE SMALL SUBUNIT"/>
    <property type="match status" value="1"/>
</dbReference>
<protein>
    <recommendedName>
        <fullName evidence="8">Acetolactate synthase small subunit</fullName>
        <shortName evidence="8">AHAS</shortName>
        <shortName evidence="8">ALS</shortName>
        <ecNumber evidence="8">2.2.1.6</ecNumber>
    </recommendedName>
    <alternativeName>
        <fullName evidence="8">Acetohydroxy-acid synthase small subunit</fullName>
    </alternativeName>
</protein>
<dbReference type="InterPro" id="IPR039557">
    <property type="entry name" value="AHAS_ACT"/>
</dbReference>
<dbReference type="InterPro" id="IPR019455">
    <property type="entry name" value="Acetolactate_synth_ssu_C"/>
</dbReference>